<evidence type="ECO:0000313" key="3">
    <source>
        <dbReference type="Proteomes" id="UP000598146"/>
    </source>
</evidence>
<dbReference type="Proteomes" id="UP000598146">
    <property type="component" value="Unassembled WGS sequence"/>
</dbReference>
<dbReference type="EMBL" id="JADQTO010000009">
    <property type="protein sequence ID" value="MBG0563858.1"/>
    <property type="molecule type" value="Genomic_DNA"/>
</dbReference>
<keyword evidence="1" id="KW-0732">Signal</keyword>
<evidence type="ECO:0000313" key="2">
    <source>
        <dbReference type="EMBL" id="MBG0563858.1"/>
    </source>
</evidence>
<gene>
    <name evidence="2" type="ORF">I4J89_20655</name>
</gene>
<accession>A0A931CB34</accession>
<feature type="chain" id="PRO_5037044269" description="Secreted protein" evidence="1">
    <location>
        <begin position="33"/>
        <end position="159"/>
    </location>
</feature>
<dbReference type="AlphaFoldDB" id="A0A931CB34"/>
<protein>
    <recommendedName>
        <fullName evidence="4">Secreted protein</fullName>
    </recommendedName>
</protein>
<name>A0A931CB34_9ACTN</name>
<sequence>MLADLSAVARRTAAAAAATVLVMLGAAAPARAAAPGPTPDLMPAASLRTLNTAVAAGATNFIYNEPEANLPFGVIHLRDYNYAKGNYDIALPPGESTLQWWGTTAGWYTAPGYCTQQYRSDHGGPFHRQTPDLGPGIHYIGAYTTYAVYMYRMRSPNAC</sequence>
<comment type="caution">
    <text evidence="2">The sequence shown here is derived from an EMBL/GenBank/DDBJ whole genome shotgun (WGS) entry which is preliminary data.</text>
</comment>
<keyword evidence="3" id="KW-1185">Reference proteome</keyword>
<dbReference type="RefSeq" id="WP_196415637.1">
    <property type="nucleotide sequence ID" value="NZ_JADQTO010000009.1"/>
</dbReference>
<reference evidence="2" key="1">
    <citation type="submission" date="2020-11" db="EMBL/GenBank/DDBJ databases">
        <title>Isolation and identification of active actinomycetes.</title>
        <authorList>
            <person name="Sun X."/>
        </authorList>
    </citation>
    <scope>NUCLEOTIDE SEQUENCE</scope>
    <source>
        <strain evidence="2">NEAU-A11</strain>
    </source>
</reference>
<proteinExistence type="predicted"/>
<evidence type="ECO:0008006" key="4">
    <source>
        <dbReference type="Google" id="ProtNLM"/>
    </source>
</evidence>
<evidence type="ECO:0000256" key="1">
    <source>
        <dbReference type="SAM" id="SignalP"/>
    </source>
</evidence>
<feature type="signal peptide" evidence="1">
    <location>
        <begin position="1"/>
        <end position="32"/>
    </location>
</feature>
<organism evidence="2 3">
    <name type="scientific">Actinoplanes aureus</name>
    <dbReference type="NCBI Taxonomy" id="2792083"/>
    <lineage>
        <taxon>Bacteria</taxon>
        <taxon>Bacillati</taxon>
        <taxon>Actinomycetota</taxon>
        <taxon>Actinomycetes</taxon>
        <taxon>Micromonosporales</taxon>
        <taxon>Micromonosporaceae</taxon>
        <taxon>Actinoplanes</taxon>
    </lineage>
</organism>